<accession>A0A550CDH6</accession>
<name>A0A550CDH6_9AGAR</name>
<organism evidence="2 3">
    <name type="scientific">Schizophyllum amplum</name>
    <dbReference type="NCBI Taxonomy" id="97359"/>
    <lineage>
        <taxon>Eukaryota</taxon>
        <taxon>Fungi</taxon>
        <taxon>Dikarya</taxon>
        <taxon>Basidiomycota</taxon>
        <taxon>Agaricomycotina</taxon>
        <taxon>Agaricomycetes</taxon>
        <taxon>Agaricomycetidae</taxon>
        <taxon>Agaricales</taxon>
        <taxon>Schizophyllaceae</taxon>
        <taxon>Schizophyllum</taxon>
    </lineage>
</organism>
<feature type="region of interest" description="Disordered" evidence="1">
    <location>
        <begin position="1"/>
        <end position="35"/>
    </location>
</feature>
<evidence type="ECO:0000256" key="1">
    <source>
        <dbReference type="SAM" id="MobiDB-lite"/>
    </source>
</evidence>
<dbReference type="AlphaFoldDB" id="A0A550CDH6"/>
<evidence type="ECO:0000313" key="2">
    <source>
        <dbReference type="EMBL" id="TRM62862.1"/>
    </source>
</evidence>
<protein>
    <submittedName>
        <fullName evidence="2">Uncharacterized protein</fullName>
    </submittedName>
</protein>
<sequence length="71" mass="7823">MLGTFPHARGVRLGFPPRLSPVGASSTPDHVTRTSRYAARPLTACNSECHRRRRRSVALSGDDGTRCNDSW</sequence>
<gene>
    <name evidence="2" type="ORF">BD626DRAFT_496809</name>
</gene>
<proteinExistence type="predicted"/>
<keyword evidence="3" id="KW-1185">Reference proteome</keyword>
<comment type="caution">
    <text evidence="2">The sequence shown here is derived from an EMBL/GenBank/DDBJ whole genome shotgun (WGS) entry which is preliminary data.</text>
</comment>
<evidence type="ECO:0000313" key="3">
    <source>
        <dbReference type="Proteomes" id="UP000320762"/>
    </source>
</evidence>
<dbReference type="Proteomes" id="UP000320762">
    <property type="component" value="Unassembled WGS sequence"/>
</dbReference>
<reference evidence="2 3" key="1">
    <citation type="journal article" date="2019" name="New Phytol.">
        <title>Comparative genomics reveals unique wood-decay strategies and fruiting body development in the Schizophyllaceae.</title>
        <authorList>
            <person name="Almasi E."/>
            <person name="Sahu N."/>
            <person name="Krizsan K."/>
            <person name="Balint B."/>
            <person name="Kovacs G.M."/>
            <person name="Kiss B."/>
            <person name="Cseklye J."/>
            <person name="Drula E."/>
            <person name="Henrissat B."/>
            <person name="Nagy I."/>
            <person name="Chovatia M."/>
            <person name="Adam C."/>
            <person name="LaButti K."/>
            <person name="Lipzen A."/>
            <person name="Riley R."/>
            <person name="Grigoriev I.V."/>
            <person name="Nagy L.G."/>
        </authorList>
    </citation>
    <scope>NUCLEOTIDE SEQUENCE [LARGE SCALE GENOMIC DNA]</scope>
    <source>
        <strain evidence="2 3">NL-1724</strain>
    </source>
</reference>
<dbReference type="EMBL" id="VDMD01000011">
    <property type="protein sequence ID" value="TRM62862.1"/>
    <property type="molecule type" value="Genomic_DNA"/>
</dbReference>